<dbReference type="EC" id="2.4.-.-" evidence="1"/>
<organism evidence="1 2">
    <name type="scientific">Chryseosolibacter indicus</name>
    <dbReference type="NCBI Taxonomy" id="2782351"/>
    <lineage>
        <taxon>Bacteria</taxon>
        <taxon>Pseudomonadati</taxon>
        <taxon>Bacteroidota</taxon>
        <taxon>Cytophagia</taxon>
        <taxon>Cytophagales</taxon>
        <taxon>Chryseotaleaceae</taxon>
        <taxon>Chryseosolibacter</taxon>
    </lineage>
</organism>
<accession>A0ABS5VN24</accession>
<dbReference type="PANTHER" id="PTHR12526">
    <property type="entry name" value="GLYCOSYLTRANSFERASE"/>
    <property type="match status" value="1"/>
</dbReference>
<evidence type="ECO:0000313" key="2">
    <source>
        <dbReference type="Proteomes" id="UP000772618"/>
    </source>
</evidence>
<dbReference type="SUPFAM" id="SSF53756">
    <property type="entry name" value="UDP-Glycosyltransferase/glycogen phosphorylase"/>
    <property type="match status" value="1"/>
</dbReference>
<sequence>MNRLSDKYKILFIEEPDDKIVKKGSNFSIKEVNDNLSVLTPHFKWDDWKVMCPQYVSLLKEHVHSLTDSIFWFYSPLYVHILNSVTPSMVIYDCMDELSAFRHASPNLPRYERQLMGTADLVFTGGKSLYESKKELHPEVHCFPSSVDREHFLLALQEETEIPNDLLELKKPIAGFYGVIDERLDFQLLKEVADKLPDVNFVMIGPFAKIGEDDAAKAPNIFYLGKKEYPLLPKYLKGIDVAIMPFAINEATRFISPTKTLEFMAALKPIVSTPIHDVVRDYKHAVSVASDADAFAKSIDKFLKETANDRNKREKDQQEIIQKTSWDNTVIQMLALIAKAQDAVAFNAMKA</sequence>
<name>A0ABS5VN24_9BACT</name>
<gene>
    <name evidence="1" type="ORF">KK060_06110</name>
</gene>
<evidence type="ECO:0000313" key="1">
    <source>
        <dbReference type="EMBL" id="MBT1702843.1"/>
    </source>
</evidence>
<dbReference type="Gene3D" id="3.40.50.2000">
    <property type="entry name" value="Glycogen Phosphorylase B"/>
    <property type="match status" value="1"/>
</dbReference>
<keyword evidence="1" id="KW-0808">Transferase</keyword>
<dbReference type="RefSeq" id="WP_254152813.1">
    <property type="nucleotide sequence ID" value="NZ_JAHESD010000009.1"/>
</dbReference>
<proteinExistence type="predicted"/>
<protein>
    <submittedName>
        <fullName evidence="1">Glycosyltransferase</fullName>
        <ecNumber evidence="1">2.4.-.-</ecNumber>
    </submittedName>
</protein>
<dbReference type="EMBL" id="JAHESD010000009">
    <property type="protein sequence ID" value="MBT1702843.1"/>
    <property type="molecule type" value="Genomic_DNA"/>
</dbReference>
<comment type="caution">
    <text evidence="1">The sequence shown here is derived from an EMBL/GenBank/DDBJ whole genome shotgun (WGS) entry which is preliminary data.</text>
</comment>
<reference evidence="1 2" key="1">
    <citation type="submission" date="2021-05" db="EMBL/GenBank/DDBJ databases">
        <title>A Polyphasic approach of four new species of the genus Ohtaekwangia: Ohtaekwangia histidinii sp. nov., Ohtaekwangia cretensis sp. nov., Ohtaekwangia indiensis sp. nov., Ohtaekwangia reichenbachii sp. nov. from diverse environment.</title>
        <authorList>
            <person name="Octaviana S."/>
        </authorList>
    </citation>
    <scope>NUCLEOTIDE SEQUENCE [LARGE SCALE GENOMIC DNA]</scope>
    <source>
        <strain evidence="1 2">PWU20</strain>
    </source>
</reference>
<keyword evidence="2" id="KW-1185">Reference proteome</keyword>
<dbReference type="PANTHER" id="PTHR12526:SF630">
    <property type="entry name" value="GLYCOSYLTRANSFERASE"/>
    <property type="match status" value="1"/>
</dbReference>
<dbReference type="Pfam" id="PF13692">
    <property type="entry name" value="Glyco_trans_1_4"/>
    <property type="match status" value="1"/>
</dbReference>
<keyword evidence="1" id="KW-0328">Glycosyltransferase</keyword>
<dbReference type="Proteomes" id="UP000772618">
    <property type="component" value="Unassembled WGS sequence"/>
</dbReference>
<dbReference type="GO" id="GO:0016757">
    <property type="term" value="F:glycosyltransferase activity"/>
    <property type="evidence" value="ECO:0007669"/>
    <property type="project" value="UniProtKB-KW"/>
</dbReference>